<feature type="region of interest" description="Disordered" evidence="8">
    <location>
        <begin position="314"/>
        <end position="337"/>
    </location>
</feature>
<dbReference type="GO" id="GO:0006357">
    <property type="term" value="P:regulation of transcription by RNA polymerase II"/>
    <property type="evidence" value="ECO:0007669"/>
    <property type="project" value="InterPro"/>
</dbReference>
<dbReference type="InterPro" id="IPR019542">
    <property type="entry name" value="Enhancer_polycomb-like_N"/>
</dbReference>
<keyword evidence="4 7" id="KW-0805">Transcription regulation</keyword>
<dbReference type="AlphaFoldDB" id="A0A9D3YTV8"/>
<dbReference type="PANTHER" id="PTHR14898">
    <property type="entry name" value="ENHANCER OF POLYCOMB"/>
    <property type="match status" value="1"/>
</dbReference>
<proteinExistence type="inferred from homology"/>
<evidence type="ECO:0000256" key="2">
    <source>
        <dbReference type="ARBA" id="ARBA00008035"/>
    </source>
</evidence>
<dbReference type="Pfam" id="PF06752">
    <property type="entry name" value="E_Pc_C"/>
    <property type="match status" value="1"/>
</dbReference>
<dbReference type="Pfam" id="PF10513">
    <property type="entry name" value="EPL1"/>
    <property type="match status" value="1"/>
</dbReference>
<evidence type="ECO:0000313" key="11">
    <source>
        <dbReference type="EMBL" id="KAH3705055.1"/>
    </source>
</evidence>
<dbReference type="Proteomes" id="UP000828390">
    <property type="component" value="Unassembled WGS sequence"/>
</dbReference>
<comment type="subcellular location">
    <subcellularLocation>
        <location evidence="1 7">Nucleus</location>
    </subcellularLocation>
</comment>
<name>A0A9D3YTV8_DREPO</name>
<reference evidence="11" key="1">
    <citation type="journal article" date="2019" name="bioRxiv">
        <title>The Genome of the Zebra Mussel, Dreissena polymorpha: A Resource for Invasive Species Research.</title>
        <authorList>
            <person name="McCartney M.A."/>
            <person name="Auch B."/>
            <person name="Kono T."/>
            <person name="Mallez S."/>
            <person name="Zhang Y."/>
            <person name="Obille A."/>
            <person name="Becker A."/>
            <person name="Abrahante J.E."/>
            <person name="Garbe J."/>
            <person name="Badalamenti J.P."/>
            <person name="Herman A."/>
            <person name="Mangelson H."/>
            <person name="Liachko I."/>
            <person name="Sullivan S."/>
            <person name="Sone E.D."/>
            <person name="Koren S."/>
            <person name="Silverstein K.A.T."/>
            <person name="Beckman K.B."/>
            <person name="Gohl D.M."/>
        </authorList>
    </citation>
    <scope>NUCLEOTIDE SEQUENCE</scope>
    <source>
        <strain evidence="11">Duluth1</strain>
        <tissue evidence="11">Whole animal</tissue>
    </source>
</reference>
<feature type="compositionally biased region" description="Polar residues" evidence="8">
    <location>
        <begin position="326"/>
        <end position="337"/>
    </location>
</feature>
<dbReference type="EMBL" id="JAIWYP010000015">
    <property type="protein sequence ID" value="KAH3705055.1"/>
    <property type="molecule type" value="Genomic_DNA"/>
</dbReference>
<feature type="compositionally biased region" description="Basic residues" evidence="8">
    <location>
        <begin position="314"/>
        <end position="325"/>
    </location>
</feature>
<dbReference type="GO" id="GO:0006325">
    <property type="term" value="P:chromatin organization"/>
    <property type="evidence" value="ECO:0007669"/>
    <property type="project" value="UniProtKB-KW"/>
</dbReference>
<feature type="region of interest" description="Disordered" evidence="8">
    <location>
        <begin position="354"/>
        <end position="374"/>
    </location>
</feature>
<protein>
    <recommendedName>
        <fullName evidence="7">Enhancer of polycomb-like protein</fullName>
    </recommendedName>
</protein>
<dbReference type="OrthoDB" id="435275at2759"/>
<dbReference type="InterPro" id="IPR009607">
    <property type="entry name" value="Enhancer_polycomb_C"/>
</dbReference>
<feature type="domain" description="Enhancer of polycomb C-terminal" evidence="9">
    <location>
        <begin position="513"/>
        <end position="745"/>
    </location>
</feature>
<evidence type="ECO:0000259" key="9">
    <source>
        <dbReference type="Pfam" id="PF06752"/>
    </source>
</evidence>
<evidence type="ECO:0000256" key="6">
    <source>
        <dbReference type="ARBA" id="ARBA00023242"/>
    </source>
</evidence>
<gene>
    <name evidence="11" type="ORF">DPMN_080119</name>
</gene>
<accession>A0A9D3YTV8</accession>
<keyword evidence="5 7" id="KW-0804">Transcription</keyword>
<keyword evidence="6 7" id="KW-0539">Nucleus</keyword>
<organism evidence="11 12">
    <name type="scientific">Dreissena polymorpha</name>
    <name type="common">Zebra mussel</name>
    <name type="synonym">Mytilus polymorpha</name>
    <dbReference type="NCBI Taxonomy" id="45954"/>
    <lineage>
        <taxon>Eukaryota</taxon>
        <taxon>Metazoa</taxon>
        <taxon>Spiralia</taxon>
        <taxon>Lophotrochozoa</taxon>
        <taxon>Mollusca</taxon>
        <taxon>Bivalvia</taxon>
        <taxon>Autobranchia</taxon>
        <taxon>Heteroconchia</taxon>
        <taxon>Euheterodonta</taxon>
        <taxon>Imparidentia</taxon>
        <taxon>Neoheterodontei</taxon>
        <taxon>Myida</taxon>
        <taxon>Dreissenoidea</taxon>
        <taxon>Dreissenidae</taxon>
        <taxon>Dreissena</taxon>
    </lineage>
</organism>
<comment type="caution">
    <text evidence="11">The sequence shown here is derived from an EMBL/GenBank/DDBJ whole genome shotgun (WGS) entry which is preliminary data.</text>
</comment>
<dbReference type="InterPro" id="IPR024943">
    <property type="entry name" value="Enhancer_polycomb"/>
</dbReference>
<evidence type="ECO:0000256" key="7">
    <source>
        <dbReference type="RuleBase" id="RU361124"/>
    </source>
</evidence>
<evidence type="ECO:0000259" key="10">
    <source>
        <dbReference type="Pfam" id="PF10513"/>
    </source>
</evidence>
<evidence type="ECO:0000313" key="12">
    <source>
        <dbReference type="Proteomes" id="UP000828390"/>
    </source>
</evidence>
<feature type="domain" description="Enhancer of polycomb-like N-terminal" evidence="10">
    <location>
        <begin position="7"/>
        <end position="147"/>
    </location>
</feature>
<dbReference type="GO" id="GO:0035267">
    <property type="term" value="C:NuA4 histone acetyltransferase complex"/>
    <property type="evidence" value="ECO:0007669"/>
    <property type="project" value="InterPro"/>
</dbReference>
<comment type="similarity">
    <text evidence="2 7">Belongs to the enhancer of polycomb family.</text>
</comment>
<dbReference type="GO" id="GO:0005634">
    <property type="term" value="C:nucleus"/>
    <property type="evidence" value="ECO:0007669"/>
    <property type="project" value="UniProtKB-SubCell"/>
</dbReference>
<keyword evidence="12" id="KW-1185">Reference proteome</keyword>
<evidence type="ECO:0000256" key="3">
    <source>
        <dbReference type="ARBA" id="ARBA00022853"/>
    </source>
</evidence>
<evidence type="ECO:0000256" key="4">
    <source>
        <dbReference type="ARBA" id="ARBA00023015"/>
    </source>
</evidence>
<sequence>MSKVTFRARALDASRRMPVFKADDIPDLPDFATINRSVPQMPTGMEKEEETELHLQKALCAQQAYGSAEALTIPIPDVDDTSERCDGLYRSDYKQPKQYLHLQAFGMDQEIPDYDMDSEDEGWLNEQVKKMEITPVKFEEMMDRLEKGSGQQVVTLREAKLLLKEDDDLIIAVYDYWLNKRLRTQHPLILSVRTEKRDGSTTNNPYVAFRRRTEKMQTRKNRKNDETSYEKMLKLRRDLSRAVTLLEFVKRREKMKKEMLQLAIEIAEKRYQLEDYDGTMLTEAESIRHKLPPFVSPYTWKDWNTGEEVAVKQKKREYRKRKHKTSVSQPSNMNSNAQPLYANTDMGMLQSDLFSSEDEPFSPMSPSDQEDENDPDGIYAFKRKKNCSYYAPILDRLGNWPWCSPEDGGIGDKRFRYSLTSLSQPQTCIGFARRRVGRGGRILLDRGYSPWDDGLQQADLSGSGSYSGVIGDYVTYIKNSKISHFRPHSPPPDMESGYHIGSNSFSSQDNDFSMDYFTSHQEQLLQMQREQQEQLLRHQTCDLDSSLNGLEHSFSSQPTSRFTLDTASAKFAVSAVINTAQVQQQHSATSTAAINGASSIATTSVNLLNGPITTITDNQGLSTSPAADILQLNLPLNNNNHHHHAPSSLVTPISSYALQPLLNSSPVSMAAGSSPVSALSNASAVSTVLTSINNLAGKNSLTAANLYRFAASQNTVLQTAIKQNHVDSKDLNNHTIETVLPMDVT</sequence>
<reference evidence="11" key="2">
    <citation type="submission" date="2020-11" db="EMBL/GenBank/DDBJ databases">
        <authorList>
            <person name="McCartney M.A."/>
            <person name="Auch B."/>
            <person name="Kono T."/>
            <person name="Mallez S."/>
            <person name="Becker A."/>
            <person name="Gohl D.M."/>
            <person name="Silverstein K.A.T."/>
            <person name="Koren S."/>
            <person name="Bechman K.B."/>
            <person name="Herman A."/>
            <person name="Abrahante J.E."/>
            <person name="Garbe J."/>
        </authorList>
    </citation>
    <scope>NUCLEOTIDE SEQUENCE</scope>
    <source>
        <strain evidence="11">Duluth1</strain>
        <tissue evidence="11">Whole animal</tissue>
    </source>
</reference>
<evidence type="ECO:0000256" key="1">
    <source>
        <dbReference type="ARBA" id="ARBA00004123"/>
    </source>
</evidence>
<evidence type="ECO:0000256" key="8">
    <source>
        <dbReference type="SAM" id="MobiDB-lite"/>
    </source>
</evidence>
<evidence type="ECO:0000256" key="5">
    <source>
        <dbReference type="ARBA" id="ARBA00023163"/>
    </source>
</evidence>
<keyword evidence="3" id="KW-0156">Chromatin regulator</keyword>